<keyword evidence="11" id="KW-1185">Reference proteome</keyword>
<evidence type="ECO:0000313" key="11">
    <source>
        <dbReference type="Proteomes" id="UP000315133"/>
    </source>
</evidence>
<evidence type="ECO:0000259" key="9">
    <source>
        <dbReference type="PROSITE" id="PS50928"/>
    </source>
</evidence>
<comment type="caution">
    <text evidence="10">The sequence shown here is derived from an EMBL/GenBank/DDBJ whole genome shotgun (WGS) entry which is preliminary data.</text>
</comment>
<dbReference type="CDD" id="cd06261">
    <property type="entry name" value="TM_PBP2"/>
    <property type="match status" value="1"/>
</dbReference>
<accession>A0A543KL71</accession>
<feature type="transmembrane region" description="Helical" evidence="7">
    <location>
        <begin position="270"/>
        <end position="290"/>
    </location>
</feature>
<evidence type="ECO:0000256" key="3">
    <source>
        <dbReference type="ARBA" id="ARBA00022475"/>
    </source>
</evidence>
<evidence type="ECO:0000256" key="5">
    <source>
        <dbReference type="ARBA" id="ARBA00022989"/>
    </source>
</evidence>
<organism evidence="10 11">
    <name type="scientific">Ornithinimicrobium humiphilum</name>
    <dbReference type="NCBI Taxonomy" id="125288"/>
    <lineage>
        <taxon>Bacteria</taxon>
        <taxon>Bacillati</taxon>
        <taxon>Actinomycetota</taxon>
        <taxon>Actinomycetes</taxon>
        <taxon>Micrococcales</taxon>
        <taxon>Ornithinimicrobiaceae</taxon>
        <taxon>Ornithinimicrobium</taxon>
    </lineage>
</organism>
<evidence type="ECO:0000256" key="8">
    <source>
        <dbReference type="SAM" id="MobiDB-lite"/>
    </source>
</evidence>
<keyword evidence="6 7" id="KW-0472">Membrane</keyword>
<sequence length="304" mass="32614">MTTTTRPTTVPTGPATDHADDGGKGRKPRQGSGRGEGGVLVYLVALVVVGLTLGPVLYAVLGGFRSNAQLAADPAGLPDPWLLDNYRRVLTGASFWTYAVNSIAIAVITTVVTVVFGLMAAYPLARYPFRFREQLYMVFVVGLLFPATVAIIPLFILITRDLSLGNTWWGVALPQAAFALPMTIVILRPFLMAIPRELEEAAIIDGASRLQFFWRVLLPLSAPGAITVGVLAFVGSWNAYLLPLLLLRGEMKTLPLGVADFSTQYSSDTAGVFAFTTLAMIPALLFFLALQKRIVSGLQGAVKG</sequence>
<feature type="domain" description="ABC transmembrane type-1" evidence="9">
    <location>
        <begin position="99"/>
        <end position="290"/>
    </location>
</feature>
<feature type="transmembrane region" description="Helical" evidence="7">
    <location>
        <begin position="168"/>
        <end position="191"/>
    </location>
</feature>
<dbReference type="RefSeq" id="WP_141817541.1">
    <property type="nucleotide sequence ID" value="NZ_BAAAIL010000003.1"/>
</dbReference>
<evidence type="ECO:0000256" key="2">
    <source>
        <dbReference type="ARBA" id="ARBA00022448"/>
    </source>
</evidence>
<proteinExistence type="inferred from homology"/>
<dbReference type="InterPro" id="IPR000515">
    <property type="entry name" value="MetI-like"/>
</dbReference>
<gene>
    <name evidence="10" type="ORF">FB476_0689</name>
</gene>
<evidence type="ECO:0000256" key="7">
    <source>
        <dbReference type="RuleBase" id="RU363032"/>
    </source>
</evidence>
<keyword evidence="3" id="KW-1003">Cell membrane</keyword>
<feature type="transmembrane region" description="Helical" evidence="7">
    <location>
        <begin position="39"/>
        <end position="61"/>
    </location>
</feature>
<dbReference type="PANTHER" id="PTHR43744:SF12">
    <property type="entry name" value="ABC TRANSPORTER PERMEASE PROTEIN MG189-RELATED"/>
    <property type="match status" value="1"/>
</dbReference>
<dbReference type="Pfam" id="PF00528">
    <property type="entry name" value="BPD_transp_1"/>
    <property type="match status" value="1"/>
</dbReference>
<name>A0A543KL71_9MICO</name>
<feature type="transmembrane region" description="Helical" evidence="7">
    <location>
        <begin position="95"/>
        <end position="123"/>
    </location>
</feature>
<evidence type="ECO:0000313" key="10">
    <source>
        <dbReference type="EMBL" id="TQM95839.1"/>
    </source>
</evidence>
<feature type="compositionally biased region" description="Low complexity" evidence="8">
    <location>
        <begin position="1"/>
        <end position="16"/>
    </location>
</feature>
<dbReference type="GO" id="GO:0005886">
    <property type="term" value="C:plasma membrane"/>
    <property type="evidence" value="ECO:0007669"/>
    <property type="project" value="UniProtKB-SubCell"/>
</dbReference>
<dbReference type="OrthoDB" id="61122at2"/>
<comment type="similarity">
    <text evidence="7">Belongs to the binding-protein-dependent transport system permease family.</text>
</comment>
<dbReference type="SUPFAM" id="SSF161098">
    <property type="entry name" value="MetI-like"/>
    <property type="match status" value="1"/>
</dbReference>
<protein>
    <submittedName>
        <fullName evidence="10">Carbohydrate ABC transporter membrane protein 2 (CUT1 family)</fullName>
    </submittedName>
</protein>
<keyword evidence="5 7" id="KW-1133">Transmembrane helix</keyword>
<dbReference type="Gene3D" id="1.10.3720.10">
    <property type="entry name" value="MetI-like"/>
    <property type="match status" value="1"/>
</dbReference>
<dbReference type="PROSITE" id="PS50928">
    <property type="entry name" value="ABC_TM1"/>
    <property type="match status" value="1"/>
</dbReference>
<keyword evidence="2 7" id="KW-0813">Transport</keyword>
<feature type="transmembrane region" description="Helical" evidence="7">
    <location>
        <begin position="135"/>
        <end position="156"/>
    </location>
</feature>
<dbReference type="GO" id="GO:0055085">
    <property type="term" value="P:transmembrane transport"/>
    <property type="evidence" value="ECO:0007669"/>
    <property type="project" value="InterPro"/>
</dbReference>
<dbReference type="Proteomes" id="UP000315133">
    <property type="component" value="Unassembled WGS sequence"/>
</dbReference>
<dbReference type="EMBL" id="VFPU01000001">
    <property type="protein sequence ID" value="TQM95839.1"/>
    <property type="molecule type" value="Genomic_DNA"/>
</dbReference>
<evidence type="ECO:0000256" key="4">
    <source>
        <dbReference type="ARBA" id="ARBA00022692"/>
    </source>
</evidence>
<dbReference type="InterPro" id="IPR035906">
    <property type="entry name" value="MetI-like_sf"/>
</dbReference>
<dbReference type="PANTHER" id="PTHR43744">
    <property type="entry name" value="ABC TRANSPORTER PERMEASE PROTEIN MG189-RELATED-RELATED"/>
    <property type="match status" value="1"/>
</dbReference>
<dbReference type="AlphaFoldDB" id="A0A543KL71"/>
<feature type="transmembrane region" description="Helical" evidence="7">
    <location>
        <begin position="212"/>
        <end position="237"/>
    </location>
</feature>
<evidence type="ECO:0000256" key="6">
    <source>
        <dbReference type="ARBA" id="ARBA00023136"/>
    </source>
</evidence>
<evidence type="ECO:0000256" key="1">
    <source>
        <dbReference type="ARBA" id="ARBA00004651"/>
    </source>
</evidence>
<reference evidence="10 11" key="1">
    <citation type="submission" date="2019-06" db="EMBL/GenBank/DDBJ databases">
        <title>Sequencing the genomes of 1000 actinobacteria strains.</title>
        <authorList>
            <person name="Klenk H.-P."/>
        </authorList>
    </citation>
    <scope>NUCLEOTIDE SEQUENCE [LARGE SCALE GENOMIC DNA]</scope>
    <source>
        <strain evidence="10 11">DSM 12362</strain>
    </source>
</reference>
<feature type="region of interest" description="Disordered" evidence="8">
    <location>
        <begin position="1"/>
        <end position="34"/>
    </location>
</feature>
<keyword evidence="4 7" id="KW-0812">Transmembrane</keyword>
<comment type="subcellular location">
    <subcellularLocation>
        <location evidence="1 7">Cell membrane</location>
        <topology evidence="1 7">Multi-pass membrane protein</topology>
    </subcellularLocation>
</comment>